<feature type="binding site" evidence="1">
    <location>
        <position position="202"/>
    </location>
    <ligand>
        <name>ATP</name>
        <dbReference type="ChEBI" id="CHEBI:30616"/>
    </ligand>
</feature>
<proteinExistence type="predicted"/>
<keyword evidence="3" id="KW-1185">Reference proteome</keyword>
<evidence type="ECO:0008006" key="4">
    <source>
        <dbReference type="Google" id="ProtNLM"/>
    </source>
</evidence>
<dbReference type="AlphaFoldDB" id="A0A812SVB5"/>
<reference evidence="2" key="1">
    <citation type="submission" date="2021-02" db="EMBL/GenBank/DDBJ databases">
        <authorList>
            <person name="Dougan E. K."/>
            <person name="Rhodes N."/>
            <person name="Thang M."/>
            <person name="Chan C."/>
        </authorList>
    </citation>
    <scope>NUCLEOTIDE SEQUENCE</scope>
</reference>
<sequence length="220" mass="24805">MAPADVPADDGLRATLDANAFAQSSHGLSAVIKMGPQYPPLNHEVFEDPEHIALVHRVSAAIASLDAYAKLSSAVFQKFALQSPTERLPKSELPLSSMTQVFEHLQLPSQHLSLFWTVLRREMQFSRRPETISLEIFQAVLVKVLRRIRDSYCVRVGRGQMVTQNRKQLEEEYESLEDVGSGFFGQCFWVKSKRAGTQRVAKRISKERMEAGRVSAHHES</sequence>
<dbReference type="PROSITE" id="PS00107">
    <property type="entry name" value="PROTEIN_KINASE_ATP"/>
    <property type="match status" value="1"/>
</dbReference>
<gene>
    <name evidence="2" type="ORF">SNAT2548_LOCUS27594</name>
</gene>
<dbReference type="Gene3D" id="3.30.200.20">
    <property type="entry name" value="Phosphorylase Kinase, domain 1"/>
    <property type="match status" value="1"/>
</dbReference>
<dbReference type="Proteomes" id="UP000604046">
    <property type="component" value="Unassembled WGS sequence"/>
</dbReference>
<keyword evidence="1" id="KW-0067">ATP-binding</keyword>
<name>A0A812SVB5_9DINO</name>
<keyword evidence="1" id="KW-0547">Nucleotide-binding</keyword>
<dbReference type="OrthoDB" id="419073at2759"/>
<protein>
    <recommendedName>
        <fullName evidence="4">Protein kinase domain-containing protein</fullName>
    </recommendedName>
</protein>
<dbReference type="EMBL" id="CAJNDS010002479">
    <property type="protein sequence ID" value="CAE7492433.1"/>
    <property type="molecule type" value="Genomic_DNA"/>
</dbReference>
<comment type="caution">
    <text evidence="2">The sequence shown here is derived from an EMBL/GenBank/DDBJ whole genome shotgun (WGS) entry which is preliminary data.</text>
</comment>
<evidence type="ECO:0000313" key="3">
    <source>
        <dbReference type="Proteomes" id="UP000604046"/>
    </source>
</evidence>
<dbReference type="InterPro" id="IPR017441">
    <property type="entry name" value="Protein_kinase_ATP_BS"/>
</dbReference>
<accession>A0A812SVB5</accession>
<evidence type="ECO:0000313" key="2">
    <source>
        <dbReference type="EMBL" id="CAE7492433.1"/>
    </source>
</evidence>
<organism evidence="2 3">
    <name type="scientific">Symbiodinium natans</name>
    <dbReference type="NCBI Taxonomy" id="878477"/>
    <lineage>
        <taxon>Eukaryota</taxon>
        <taxon>Sar</taxon>
        <taxon>Alveolata</taxon>
        <taxon>Dinophyceae</taxon>
        <taxon>Suessiales</taxon>
        <taxon>Symbiodiniaceae</taxon>
        <taxon>Symbiodinium</taxon>
    </lineage>
</organism>
<evidence type="ECO:0000256" key="1">
    <source>
        <dbReference type="PROSITE-ProRule" id="PRU10141"/>
    </source>
</evidence>
<dbReference type="GO" id="GO:0005524">
    <property type="term" value="F:ATP binding"/>
    <property type="evidence" value="ECO:0007669"/>
    <property type="project" value="UniProtKB-UniRule"/>
</dbReference>